<accession>D8M6H1</accession>
<protein>
    <submittedName>
        <fullName evidence="1">Uncharacterized protein</fullName>
    </submittedName>
</protein>
<dbReference type="AlphaFoldDB" id="D8M6H1"/>
<dbReference type="Proteomes" id="UP000008312">
    <property type="component" value="Unassembled WGS sequence"/>
</dbReference>
<dbReference type="InParanoid" id="D8M6H1"/>
<evidence type="ECO:0000313" key="2">
    <source>
        <dbReference type="Proteomes" id="UP000008312"/>
    </source>
</evidence>
<name>D8M6H1_BLAHO</name>
<keyword evidence="2" id="KW-1185">Reference proteome</keyword>
<dbReference type="GeneID" id="24920642"/>
<organism evidence="1">
    <name type="scientific">Blastocystis hominis</name>
    <dbReference type="NCBI Taxonomy" id="12968"/>
    <lineage>
        <taxon>Eukaryota</taxon>
        <taxon>Sar</taxon>
        <taxon>Stramenopiles</taxon>
        <taxon>Bigyra</taxon>
        <taxon>Opalozoa</taxon>
        <taxon>Opalinata</taxon>
        <taxon>Blastocystidae</taxon>
        <taxon>Blastocystis</taxon>
    </lineage>
</organism>
<proteinExistence type="predicted"/>
<gene>
    <name evidence="1" type="ORF">GSBLH_T00003551001</name>
</gene>
<sequence length="83" mass="9439">MNCIVLNEWSGLTSNLVKLGLGSVSMFFDILFMIQHFILYPSHEEPAEEKLITDEVEALVLEKRDFVRSGSNRIIDISVIKTP</sequence>
<dbReference type="OrthoDB" id="75720at2759"/>
<evidence type="ECO:0000313" key="1">
    <source>
        <dbReference type="EMBL" id="CBK23724.2"/>
    </source>
</evidence>
<dbReference type="EMBL" id="FN668661">
    <property type="protein sequence ID" value="CBK23724.2"/>
    <property type="molecule type" value="Genomic_DNA"/>
</dbReference>
<dbReference type="RefSeq" id="XP_012897772.1">
    <property type="nucleotide sequence ID" value="XM_013042318.1"/>
</dbReference>
<reference evidence="1" key="1">
    <citation type="submission" date="2010-02" db="EMBL/GenBank/DDBJ databases">
        <title>Sequencing and annotation of the Blastocystis hominis genome.</title>
        <authorList>
            <person name="Wincker P."/>
        </authorList>
    </citation>
    <scope>NUCLEOTIDE SEQUENCE</scope>
    <source>
        <strain evidence="1">Singapore isolate B</strain>
    </source>
</reference>